<dbReference type="GO" id="GO:0005829">
    <property type="term" value="C:cytosol"/>
    <property type="evidence" value="ECO:0007669"/>
    <property type="project" value="TreeGrafter"/>
</dbReference>
<dbReference type="PROSITE" id="PS51192">
    <property type="entry name" value="HELICASE_ATP_BIND_1"/>
    <property type="match status" value="1"/>
</dbReference>
<dbReference type="InterPro" id="IPR011545">
    <property type="entry name" value="DEAD/DEAH_box_helicase_dom"/>
</dbReference>
<dbReference type="EMBL" id="HBIX01024028">
    <property type="protein sequence ID" value="CAE0723878.1"/>
    <property type="molecule type" value="Transcribed_RNA"/>
</dbReference>
<dbReference type="Pfam" id="PF26142">
    <property type="entry name" value="DD_DDX21-DDX50"/>
    <property type="match status" value="1"/>
</dbReference>
<dbReference type="InterPro" id="IPR000629">
    <property type="entry name" value="RNA-helicase_DEAD-box_CS"/>
</dbReference>
<sequence length="796" mass="85675">MYGKGTEGVVGLTMFLLLSSNISRKAGPICARAFSTTTAAFTHRSSASRNTCSSRNEMASFLLHDSQSKCYSTTSSLHAGMVDQDLDAALDDLLEGTFDMIDDIDNDKTVDDFISAVDVESVKDEGPIDYTDPKFLSTSNPRWIAAGLDQRVIDVLSGKGIIRFTPVQGEAFDPIVAGRDVIGRSRTGTGKTLAFGLPSMTRLVKWMEEKGIRDPATGRMQRGRGVSMVVLCPTRELARQVQQELAEVSKPLGLFSEVFHGGVSYDPQSRALRNGLDILVGTPGRVIDHLNRGTLRLNECDSIVLDEADEMLSMGFADDVETILDGLGIDNGKKPQCLLFSATTPPWVKQIGRQYQRDVKSIDATGDDGGLRVANTVRHTAIQCPWGIESKRAILEDIIAIEISKDMKGVAEIFSEDSDSDDDEPINEIAAAAIAKKKSESSAVQQKIFGKTIVFTETKRQADELVSGGVFKSLTAQALHGDVGQKQRDATLAAFRAGAFNVLVATDVAARGIDIKNVDLVVQFDPPRDVDTYVHRSGRTGRAGTNGVSVLMFSANQQGDIVRIERDLGHGFQFELSGPPSTTSVLKAAAKTSAVASMEIPDETAEYFKESAAALLENGDAEDIVARCLAAISKRTSKAESRSLLTGEAGLVTLEMSNSRGRPVSAGDVMFTVGKLARMSQREGDDVSFESDVGKIQANHEQGICIFDMGVDEAKKLVDFCEGVEAGGAAIRILEELEVKGGYDRGGCGGYNKNSGGYGSGGGNGGGRGYRREQRNFSHDQSVTIEELLFCCQQNF</sequence>
<dbReference type="InterPro" id="IPR001650">
    <property type="entry name" value="Helicase_C-like"/>
</dbReference>
<dbReference type="CDD" id="cd00268">
    <property type="entry name" value="DEADc"/>
    <property type="match status" value="1"/>
</dbReference>
<dbReference type="PANTHER" id="PTHR47959:SF1">
    <property type="entry name" value="ATP-DEPENDENT RNA HELICASE DBPA"/>
    <property type="match status" value="1"/>
</dbReference>
<evidence type="ECO:0000313" key="8">
    <source>
        <dbReference type="EMBL" id="CAE0723878.1"/>
    </source>
</evidence>
<keyword evidence="2 5" id="KW-0378">Hydrolase</keyword>
<evidence type="ECO:0000256" key="2">
    <source>
        <dbReference type="ARBA" id="ARBA00022801"/>
    </source>
</evidence>
<evidence type="ECO:0008006" key="9">
    <source>
        <dbReference type="Google" id="ProtNLM"/>
    </source>
</evidence>
<gene>
    <name evidence="8" type="ORF">PAUS00366_LOCUS16634</name>
</gene>
<dbReference type="GO" id="GO:0016787">
    <property type="term" value="F:hydrolase activity"/>
    <property type="evidence" value="ECO:0007669"/>
    <property type="project" value="UniProtKB-KW"/>
</dbReference>
<name>A0A7S4ARI6_9STRA</name>
<dbReference type="PROSITE" id="PS00039">
    <property type="entry name" value="DEAD_ATP_HELICASE"/>
    <property type="match status" value="1"/>
</dbReference>
<dbReference type="PROSITE" id="PS51194">
    <property type="entry name" value="HELICASE_CTER"/>
    <property type="match status" value="1"/>
</dbReference>
<feature type="domain" description="Helicase C-terminal" evidence="7">
    <location>
        <begin position="436"/>
        <end position="587"/>
    </location>
</feature>
<proteinExistence type="inferred from homology"/>
<dbReference type="InterPro" id="IPR014001">
    <property type="entry name" value="Helicase_ATP-bd"/>
</dbReference>
<dbReference type="SMART" id="SM00487">
    <property type="entry name" value="DEXDc"/>
    <property type="match status" value="1"/>
</dbReference>
<dbReference type="InterPro" id="IPR059027">
    <property type="entry name" value="DD_DDX21-DDX50"/>
</dbReference>
<evidence type="ECO:0000256" key="5">
    <source>
        <dbReference type="RuleBase" id="RU000492"/>
    </source>
</evidence>
<evidence type="ECO:0000256" key="1">
    <source>
        <dbReference type="ARBA" id="ARBA00022741"/>
    </source>
</evidence>
<dbReference type="InterPro" id="IPR027417">
    <property type="entry name" value="P-loop_NTPase"/>
</dbReference>
<keyword evidence="1 5" id="KW-0547">Nucleotide-binding</keyword>
<protein>
    <recommendedName>
        <fullName evidence="9">RNA helicase</fullName>
    </recommendedName>
</protein>
<reference evidence="8" key="1">
    <citation type="submission" date="2021-01" db="EMBL/GenBank/DDBJ databases">
        <authorList>
            <person name="Corre E."/>
            <person name="Pelletier E."/>
            <person name="Niang G."/>
            <person name="Scheremetjew M."/>
            <person name="Finn R."/>
            <person name="Kale V."/>
            <person name="Holt S."/>
            <person name="Cochrane G."/>
            <person name="Meng A."/>
            <person name="Brown T."/>
            <person name="Cohen L."/>
        </authorList>
    </citation>
    <scope>NUCLEOTIDE SEQUENCE</scope>
    <source>
        <strain evidence="8">10249 10 AB</strain>
    </source>
</reference>
<evidence type="ECO:0000256" key="3">
    <source>
        <dbReference type="ARBA" id="ARBA00022806"/>
    </source>
</evidence>
<dbReference type="GO" id="GO:0003676">
    <property type="term" value="F:nucleic acid binding"/>
    <property type="evidence" value="ECO:0007669"/>
    <property type="project" value="InterPro"/>
</dbReference>
<dbReference type="Pfam" id="PF00270">
    <property type="entry name" value="DEAD"/>
    <property type="match status" value="1"/>
</dbReference>
<dbReference type="SUPFAM" id="SSF52540">
    <property type="entry name" value="P-loop containing nucleoside triphosphate hydrolases"/>
    <property type="match status" value="1"/>
</dbReference>
<dbReference type="Pfam" id="PF00271">
    <property type="entry name" value="Helicase_C"/>
    <property type="match status" value="1"/>
</dbReference>
<dbReference type="GO" id="GO:0005524">
    <property type="term" value="F:ATP binding"/>
    <property type="evidence" value="ECO:0007669"/>
    <property type="project" value="UniProtKB-KW"/>
</dbReference>
<dbReference type="SMART" id="SM00490">
    <property type="entry name" value="HELICc"/>
    <property type="match status" value="1"/>
</dbReference>
<keyword evidence="3 5" id="KW-0347">Helicase</keyword>
<feature type="domain" description="Helicase ATP-binding" evidence="6">
    <location>
        <begin position="172"/>
        <end position="362"/>
    </location>
</feature>
<dbReference type="InterPro" id="IPR050079">
    <property type="entry name" value="DEAD_box_RNA_helicase"/>
</dbReference>
<dbReference type="PANTHER" id="PTHR47959">
    <property type="entry name" value="ATP-DEPENDENT RNA HELICASE RHLE-RELATED"/>
    <property type="match status" value="1"/>
</dbReference>
<dbReference type="AlphaFoldDB" id="A0A7S4ARI6"/>
<dbReference type="GO" id="GO:0003724">
    <property type="term" value="F:RNA helicase activity"/>
    <property type="evidence" value="ECO:0007669"/>
    <property type="project" value="TreeGrafter"/>
</dbReference>
<evidence type="ECO:0000256" key="4">
    <source>
        <dbReference type="ARBA" id="ARBA00022840"/>
    </source>
</evidence>
<dbReference type="CDD" id="cd18787">
    <property type="entry name" value="SF2_C_DEAD"/>
    <property type="match status" value="1"/>
</dbReference>
<dbReference type="CDD" id="cd12938">
    <property type="entry name" value="GUCT_Hera"/>
    <property type="match status" value="1"/>
</dbReference>
<keyword evidence="4 5" id="KW-0067">ATP-binding</keyword>
<accession>A0A7S4ARI6</accession>
<comment type="similarity">
    <text evidence="5">Belongs to the DEAD box helicase family.</text>
</comment>
<evidence type="ECO:0000259" key="6">
    <source>
        <dbReference type="PROSITE" id="PS51192"/>
    </source>
</evidence>
<dbReference type="Gene3D" id="3.40.50.300">
    <property type="entry name" value="P-loop containing nucleotide triphosphate hydrolases"/>
    <property type="match status" value="2"/>
</dbReference>
<organism evidence="8">
    <name type="scientific">Pseudo-nitzschia australis</name>
    <dbReference type="NCBI Taxonomy" id="44445"/>
    <lineage>
        <taxon>Eukaryota</taxon>
        <taxon>Sar</taxon>
        <taxon>Stramenopiles</taxon>
        <taxon>Ochrophyta</taxon>
        <taxon>Bacillariophyta</taxon>
        <taxon>Bacillariophyceae</taxon>
        <taxon>Bacillariophycidae</taxon>
        <taxon>Bacillariales</taxon>
        <taxon>Bacillariaceae</taxon>
        <taxon>Pseudo-nitzschia</taxon>
    </lineage>
</organism>
<dbReference type="InterPro" id="IPR044742">
    <property type="entry name" value="DEAD/DEAH_RhlB"/>
</dbReference>
<evidence type="ECO:0000259" key="7">
    <source>
        <dbReference type="PROSITE" id="PS51194"/>
    </source>
</evidence>